<evidence type="ECO:0000256" key="2">
    <source>
        <dbReference type="ARBA" id="ARBA00022989"/>
    </source>
</evidence>
<keyword evidence="1 4" id="KW-0812">Transmembrane</keyword>
<dbReference type="EMBL" id="JALPRX010000075">
    <property type="protein sequence ID" value="MCK8786124.1"/>
    <property type="molecule type" value="Genomic_DNA"/>
</dbReference>
<name>A0A9X1Y8J7_9PROT</name>
<keyword evidence="7" id="KW-1185">Reference proteome</keyword>
<sequence>MITLLAILVGLGMLATLGVLFAGMLGLVRGTSTGERSNALMRWRVMLQGVTLLLFLLLLYLLRRPG</sequence>
<gene>
    <name evidence="6" type="ORF">M0638_17250</name>
</gene>
<dbReference type="RefSeq" id="WP_248668241.1">
    <property type="nucleotide sequence ID" value="NZ_JALPRX010000075.1"/>
</dbReference>
<organism evidence="6 7">
    <name type="scientific">Roseomonas acroporae</name>
    <dbReference type="NCBI Taxonomy" id="2937791"/>
    <lineage>
        <taxon>Bacteria</taxon>
        <taxon>Pseudomonadati</taxon>
        <taxon>Pseudomonadota</taxon>
        <taxon>Alphaproteobacteria</taxon>
        <taxon>Acetobacterales</taxon>
        <taxon>Roseomonadaceae</taxon>
        <taxon>Roseomonas</taxon>
    </lineage>
</organism>
<dbReference type="Proteomes" id="UP001139516">
    <property type="component" value="Unassembled WGS sequence"/>
</dbReference>
<dbReference type="NCBIfam" id="NF033233">
    <property type="entry name" value="twin_helix"/>
    <property type="match status" value="1"/>
</dbReference>
<dbReference type="PROSITE" id="PS51503">
    <property type="entry name" value="HIG1"/>
    <property type="match status" value="1"/>
</dbReference>
<evidence type="ECO:0000256" key="1">
    <source>
        <dbReference type="ARBA" id="ARBA00022692"/>
    </source>
</evidence>
<evidence type="ECO:0000256" key="4">
    <source>
        <dbReference type="SAM" id="Phobius"/>
    </source>
</evidence>
<dbReference type="Pfam" id="PF04588">
    <property type="entry name" value="HIG_1_N"/>
    <property type="match status" value="1"/>
</dbReference>
<evidence type="ECO:0000259" key="5">
    <source>
        <dbReference type="PROSITE" id="PS51503"/>
    </source>
</evidence>
<dbReference type="InterPro" id="IPR007667">
    <property type="entry name" value="Hypoxia_induced_domain"/>
</dbReference>
<keyword evidence="2 4" id="KW-1133">Transmembrane helix</keyword>
<dbReference type="Gene3D" id="6.10.140.1320">
    <property type="match status" value="1"/>
</dbReference>
<dbReference type="AlphaFoldDB" id="A0A9X1Y8J7"/>
<protein>
    <submittedName>
        <fullName evidence="6">Twin transmembrane helix small protein</fullName>
    </submittedName>
</protein>
<reference evidence="6" key="1">
    <citation type="submission" date="2022-04" db="EMBL/GenBank/DDBJ databases">
        <title>Roseomonas acroporae sp. nov., isolated from coral Acropora digitifera.</title>
        <authorList>
            <person name="Sun H."/>
        </authorList>
    </citation>
    <scope>NUCLEOTIDE SEQUENCE</scope>
    <source>
        <strain evidence="6">NAR14</strain>
    </source>
</reference>
<feature type="domain" description="HIG1" evidence="5">
    <location>
        <begin position="1"/>
        <end position="66"/>
    </location>
</feature>
<accession>A0A9X1Y8J7</accession>
<comment type="caution">
    <text evidence="6">The sequence shown here is derived from an EMBL/GenBank/DDBJ whole genome shotgun (WGS) entry which is preliminary data.</text>
</comment>
<keyword evidence="3 4" id="KW-0472">Membrane</keyword>
<proteinExistence type="predicted"/>
<evidence type="ECO:0000313" key="7">
    <source>
        <dbReference type="Proteomes" id="UP001139516"/>
    </source>
</evidence>
<evidence type="ECO:0000256" key="3">
    <source>
        <dbReference type="ARBA" id="ARBA00023136"/>
    </source>
</evidence>
<evidence type="ECO:0000313" key="6">
    <source>
        <dbReference type="EMBL" id="MCK8786124.1"/>
    </source>
</evidence>
<feature type="transmembrane region" description="Helical" evidence="4">
    <location>
        <begin position="40"/>
        <end position="62"/>
    </location>
</feature>